<dbReference type="InterPro" id="IPR011006">
    <property type="entry name" value="CheY-like_superfamily"/>
</dbReference>
<keyword evidence="5" id="KW-1185">Reference proteome</keyword>
<feature type="domain" description="Guanylate cyclase" evidence="3">
    <location>
        <begin position="183"/>
        <end position="315"/>
    </location>
</feature>
<dbReference type="PROSITE" id="PS50110">
    <property type="entry name" value="RESPONSE_REGULATORY"/>
    <property type="match status" value="1"/>
</dbReference>
<dbReference type="CDD" id="cd17569">
    <property type="entry name" value="REC_HupR-like"/>
    <property type="match status" value="1"/>
</dbReference>
<comment type="caution">
    <text evidence="4">The sequence shown here is derived from an EMBL/GenBank/DDBJ whole genome shotgun (WGS) entry which is preliminary data.</text>
</comment>
<evidence type="ECO:0000259" key="3">
    <source>
        <dbReference type="PROSITE" id="PS50125"/>
    </source>
</evidence>
<dbReference type="SUPFAM" id="SSF55073">
    <property type="entry name" value="Nucleotide cyclase"/>
    <property type="match status" value="1"/>
</dbReference>
<organism evidence="4 5">
    <name type="scientific">Rhodocytophaga aerolata</name>
    <dbReference type="NCBI Taxonomy" id="455078"/>
    <lineage>
        <taxon>Bacteria</taxon>
        <taxon>Pseudomonadati</taxon>
        <taxon>Bacteroidota</taxon>
        <taxon>Cytophagia</taxon>
        <taxon>Cytophagales</taxon>
        <taxon>Rhodocytophagaceae</taxon>
        <taxon>Rhodocytophaga</taxon>
    </lineage>
</organism>
<name>A0ABT8R5V7_9BACT</name>
<feature type="modified residue" description="4-aspartylphosphate" evidence="1">
    <location>
        <position position="58"/>
    </location>
</feature>
<dbReference type="CDD" id="cd07302">
    <property type="entry name" value="CHD"/>
    <property type="match status" value="1"/>
</dbReference>
<dbReference type="InterPro" id="IPR050697">
    <property type="entry name" value="Adenylyl/Guanylyl_Cyclase_3/4"/>
</dbReference>
<protein>
    <submittedName>
        <fullName evidence="4">Adenylate/guanylate cyclase domain-containing protein</fullName>
    </submittedName>
</protein>
<dbReference type="PANTHER" id="PTHR43081:SF1">
    <property type="entry name" value="ADENYLATE CYCLASE, TERMINAL-DIFFERENTIATION SPECIFIC"/>
    <property type="match status" value="1"/>
</dbReference>
<dbReference type="SMART" id="SM00044">
    <property type="entry name" value="CYCc"/>
    <property type="match status" value="1"/>
</dbReference>
<gene>
    <name evidence="4" type="ORF">Q0590_13710</name>
</gene>
<evidence type="ECO:0000256" key="1">
    <source>
        <dbReference type="PROSITE-ProRule" id="PRU00169"/>
    </source>
</evidence>
<dbReference type="PANTHER" id="PTHR43081">
    <property type="entry name" value="ADENYLATE CYCLASE, TERMINAL-DIFFERENTIATION SPECIFIC-RELATED"/>
    <property type="match status" value="1"/>
</dbReference>
<evidence type="ECO:0000313" key="5">
    <source>
        <dbReference type="Proteomes" id="UP001168528"/>
    </source>
</evidence>
<dbReference type="RefSeq" id="WP_302038119.1">
    <property type="nucleotide sequence ID" value="NZ_JAUKPO010000006.1"/>
</dbReference>
<dbReference type="Pfam" id="PF00211">
    <property type="entry name" value="Guanylate_cyc"/>
    <property type="match status" value="1"/>
</dbReference>
<dbReference type="EMBL" id="JAUKPO010000006">
    <property type="protein sequence ID" value="MDO1447319.1"/>
    <property type="molecule type" value="Genomic_DNA"/>
</dbReference>
<accession>A0ABT8R5V7</accession>
<proteinExistence type="predicted"/>
<dbReference type="Gene3D" id="3.40.50.2300">
    <property type="match status" value="1"/>
</dbReference>
<evidence type="ECO:0000259" key="2">
    <source>
        <dbReference type="PROSITE" id="PS50110"/>
    </source>
</evidence>
<dbReference type="InterPro" id="IPR029787">
    <property type="entry name" value="Nucleotide_cyclase"/>
</dbReference>
<dbReference type="Pfam" id="PF00072">
    <property type="entry name" value="Response_reg"/>
    <property type="match status" value="1"/>
</dbReference>
<evidence type="ECO:0000313" key="4">
    <source>
        <dbReference type="EMBL" id="MDO1447319.1"/>
    </source>
</evidence>
<dbReference type="SMART" id="SM00448">
    <property type="entry name" value="REC"/>
    <property type="match status" value="1"/>
</dbReference>
<feature type="domain" description="Response regulatory" evidence="2">
    <location>
        <begin position="10"/>
        <end position="124"/>
    </location>
</feature>
<dbReference type="SUPFAM" id="SSF52172">
    <property type="entry name" value="CheY-like"/>
    <property type="match status" value="1"/>
</dbReference>
<dbReference type="Gene3D" id="3.30.70.1230">
    <property type="entry name" value="Nucleotide cyclase"/>
    <property type="match status" value="1"/>
</dbReference>
<dbReference type="InterPro" id="IPR001789">
    <property type="entry name" value="Sig_transdc_resp-reg_receiver"/>
</dbReference>
<keyword evidence="1" id="KW-0597">Phosphoprotein</keyword>
<dbReference type="InterPro" id="IPR001054">
    <property type="entry name" value="A/G_cyclase"/>
</dbReference>
<dbReference type="Proteomes" id="UP001168528">
    <property type="component" value="Unassembled WGS sequence"/>
</dbReference>
<reference evidence="4" key="1">
    <citation type="submission" date="2023-07" db="EMBL/GenBank/DDBJ databases">
        <title>The genome sequence of Rhodocytophaga aerolata KACC 12507.</title>
        <authorList>
            <person name="Zhang X."/>
        </authorList>
    </citation>
    <scope>NUCLEOTIDE SEQUENCE</scope>
    <source>
        <strain evidence="4">KACC 12507</strain>
    </source>
</reference>
<sequence>MPMLPEDKLSILYVDDEEQNLVSFRAAFRRHYSIFTATSGKDGLDILQNEKINLVITDQRMPEMTGVQFLEKVIPAYPDTIRMILTGFSDIEVIIEAINTGRVFRYITKPWDTHELKMTIDNACQLYRLQRNNKQLLEELQLKVTEQEKTLRLFQKYVPEEVVRKALDSAEESIFEGELRHVVVLFCDIRGFTTFSEQISPKEVVAFLNCYYTLMTESIKEHNGTVNQFVGDEIFACFGAPISYADNEQNAVFCAMEMIKRVEKLNEQYMPQFGQKIKIGIGIHAGEVIAGNTGSEDHIGYSITGDTVNTGKRIETLTKDHENTILISEAVCSKVNHLLHLNPWEPVTLKGKKDKYQVYEIVGRR</sequence>
<dbReference type="PROSITE" id="PS50125">
    <property type="entry name" value="GUANYLATE_CYCLASE_2"/>
    <property type="match status" value="1"/>
</dbReference>